<dbReference type="Gene3D" id="3.30.565.60">
    <property type="match status" value="1"/>
</dbReference>
<feature type="region of interest" description="Disordered" evidence="1">
    <location>
        <begin position="367"/>
        <end position="388"/>
    </location>
</feature>
<dbReference type="RefSeq" id="WP_198442442.1">
    <property type="nucleotide sequence ID" value="NZ_CBCSHE010000008.1"/>
</dbReference>
<protein>
    <submittedName>
        <fullName evidence="3">Putative DNA binding domain-containing protein</fullName>
    </submittedName>
</protein>
<organism evidence="3 4">
    <name type="scientific">Treponema peruense</name>
    <dbReference type="NCBI Taxonomy" id="2787628"/>
    <lineage>
        <taxon>Bacteria</taxon>
        <taxon>Pseudomonadati</taxon>
        <taxon>Spirochaetota</taxon>
        <taxon>Spirochaetia</taxon>
        <taxon>Spirochaetales</taxon>
        <taxon>Treponemataceae</taxon>
        <taxon>Treponema</taxon>
    </lineage>
</organism>
<proteinExistence type="predicted"/>
<feature type="compositionally biased region" description="Polar residues" evidence="1">
    <location>
        <begin position="367"/>
        <end position="379"/>
    </location>
</feature>
<dbReference type="Proteomes" id="UP000595224">
    <property type="component" value="Chromosome"/>
</dbReference>
<evidence type="ECO:0000313" key="3">
    <source>
        <dbReference type="EMBL" id="QQA00751.1"/>
    </source>
</evidence>
<dbReference type="InterPro" id="IPR007421">
    <property type="entry name" value="Schlafen_AlbA_2_dom"/>
</dbReference>
<dbReference type="Pfam" id="PF04326">
    <property type="entry name" value="SLFN_AlbA_2"/>
    <property type="match status" value="1"/>
</dbReference>
<dbReference type="EMBL" id="CP064936">
    <property type="protein sequence ID" value="QQA00751.1"/>
    <property type="molecule type" value="Genomic_DNA"/>
</dbReference>
<dbReference type="InterPro" id="IPR036388">
    <property type="entry name" value="WH-like_DNA-bd_sf"/>
</dbReference>
<sequence length="444" mass="50798">MTFAETETTELKQKFSDSLPKEIVAFLNTDGGTIYIGVDDSGKIQGVSNLDKTLKKIADILEFQILPDCRSFVELGTKFIEQKHIVTINVKKGENLYYIKKYGRSSQGCYVRIGSTTRSMTEEQITLTQNKYFDSKVKITEIESNIQTLTFQYLKLLLTEKGFSINENTFAQNFHLLTKSGSFNKMSELLADKNEFSIKVVRFKGKEKSDGIVMRNEYGEKCLIVAMKQAFDYCADVINETRISFEKGVRKDISLFDKTAFREAWFNACLHNNWADGTPPAIYIFTDRLEIISSGGLPVNLSKDDFFLGVSKPVNEELAKLFIRLDLMEQTGYGVPFVTKHYGKSAFEFLDFFLRVTIPFAFELESEPQSKPQSEPQSEPQKDSKIREKIINEIKKNPKITKEELSKKFELSLSTIKRKLSEMKDIVYFEGASKSGHWVVKDNE</sequence>
<evidence type="ECO:0000259" key="2">
    <source>
        <dbReference type="Pfam" id="PF04326"/>
    </source>
</evidence>
<dbReference type="Pfam" id="PF13412">
    <property type="entry name" value="HTH_24"/>
    <property type="match status" value="1"/>
</dbReference>
<dbReference type="AlphaFoldDB" id="A0A7T3RCR9"/>
<dbReference type="PANTHER" id="PTHR30595">
    <property type="entry name" value="GLPR-RELATED TRANSCRIPTIONAL REPRESSOR"/>
    <property type="match status" value="1"/>
</dbReference>
<feature type="domain" description="Schlafen AlbA-2" evidence="2">
    <location>
        <begin position="5"/>
        <end position="120"/>
    </location>
</feature>
<evidence type="ECO:0000256" key="1">
    <source>
        <dbReference type="SAM" id="MobiDB-lite"/>
    </source>
</evidence>
<reference evidence="3 4" key="1">
    <citation type="submission" date="2020-11" db="EMBL/GenBank/DDBJ databases">
        <title>Treponema Peruensis nv. sp., first commensal Treponema isolated from human feces.</title>
        <authorList>
            <person name="Belkhou C."/>
            <person name="Raes J."/>
        </authorList>
    </citation>
    <scope>NUCLEOTIDE SEQUENCE [LARGE SCALE GENOMIC DNA]</scope>
    <source>
        <strain evidence="3 4">RCC2812</strain>
    </source>
</reference>
<dbReference type="Gene3D" id="1.10.10.10">
    <property type="entry name" value="Winged helix-like DNA-binding domain superfamily/Winged helix DNA-binding domain"/>
    <property type="match status" value="1"/>
</dbReference>
<evidence type="ECO:0000313" key="4">
    <source>
        <dbReference type="Proteomes" id="UP000595224"/>
    </source>
</evidence>
<dbReference type="PANTHER" id="PTHR30595:SF6">
    <property type="entry name" value="SCHLAFEN ALBA-2 DOMAIN-CONTAINING PROTEIN"/>
    <property type="match status" value="1"/>
</dbReference>
<accession>A0A7T3RCR9</accession>
<dbReference type="Gene3D" id="3.30.950.30">
    <property type="entry name" value="Schlafen, AAA domain"/>
    <property type="match status" value="1"/>
</dbReference>
<name>A0A7T3RCR9_9SPIR</name>
<dbReference type="Pfam" id="PF13749">
    <property type="entry name" value="HATPase_c_4"/>
    <property type="match status" value="1"/>
</dbReference>
<dbReference type="InterPro" id="IPR038461">
    <property type="entry name" value="Schlafen_AlbA_2_dom_sf"/>
</dbReference>
<keyword evidence="4" id="KW-1185">Reference proteome</keyword>
<dbReference type="InterPro" id="IPR038475">
    <property type="entry name" value="RecG_C_sf"/>
</dbReference>
<gene>
    <name evidence="3" type="ORF">IWA51_10910</name>
</gene>
<dbReference type="KEGG" id="tper:IWA51_10910"/>